<gene>
    <name evidence="2" type="ORF">ATH50_3113</name>
    <name evidence="1" type="ORF">DU502_15605</name>
</gene>
<dbReference type="AlphaFoldDB" id="A0A3M0CZT0"/>
<dbReference type="RefSeq" id="WP_121921672.1">
    <property type="nucleotide sequence ID" value="NZ_CP034145.1"/>
</dbReference>
<organism evidence="2 3">
    <name type="scientific">Haloplanus aerogenes</name>
    <dbReference type="NCBI Taxonomy" id="660522"/>
    <lineage>
        <taxon>Archaea</taxon>
        <taxon>Methanobacteriati</taxon>
        <taxon>Methanobacteriota</taxon>
        <taxon>Stenosarchaea group</taxon>
        <taxon>Halobacteria</taxon>
        <taxon>Halobacteriales</taxon>
        <taxon>Haloferacaceae</taxon>
        <taxon>Haloplanus</taxon>
    </lineage>
</organism>
<keyword evidence="4" id="KW-1185">Reference proteome</keyword>
<reference evidence="2" key="3">
    <citation type="submission" date="2018-10" db="EMBL/GenBank/DDBJ databases">
        <authorList>
            <person name="Whitman W."/>
            <person name="Huntemann M."/>
            <person name="Clum A."/>
            <person name="Pillay M."/>
            <person name="Palaniappan K."/>
            <person name="Varghese N."/>
            <person name="Mikhailova N."/>
            <person name="Stamatis D."/>
            <person name="Reddy T."/>
            <person name="Daum C."/>
            <person name="Shapiro N."/>
            <person name="Ivanova N."/>
            <person name="Kyrpides N."/>
            <person name="Woyke T."/>
        </authorList>
    </citation>
    <scope>NUCLEOTIDE SEQUENCE</scope>
    <source>
        <strain evidence="2">CGMCC 1.10124</strain>
    </source>
</reference>
<protein>
    <submittedName>
        <fullName evidence="2">Uncharacterized protein</fullName>
    </submittedName>
</protein>
<dbReference type="GeneID" id="38472741"/>
<proteinExistence type="predicted"/>
<evidence type="ECO:0000313" key="4">
    <source>
        <dbReference type="Proteomes" id="UP000282007"/>
    </source>
</evidence>
<dbReference type="EMBL" id="REFS01000006">
    <property type="protein sequence ID" value="RMB12956.1"/>
    <property type="molecule type" value="Genomic_DNA"/>
</dbReference>
<accession>A0A3M0CZT0</accession>
<evidence type="ECO:0000313" key="3">
    <source>
        <dbReference type="Proteomes" id="UP000277326"/>
    </source>
</evidence>
<dbReference type="EMBL" id="CP034145">
    <property type="protein sequence ID" value="AZH26713.1"/>
    <property type="molecule type" value="Genomic_DNA"/>
</dbReference>
<dbReference type="Proteomes" id="UP000282007">
    <property type="component" value="Chromosome"/>
</dbReference>
<evidence type="ECO:0000313" key="2">
    <source>
        <dbReference type="EMBL" id="RMB12956.1"/>
    </source>
</evidence>
<sequence>MAAISDWDFRGVENGFELFIAEIGNGTDDEVGDVLNAAFHDFGEVESLLYLRARNTQAQRDLVESLGLDWDPVYMPWLLVLEKHPNDVREGDQAIIFRLGHLDGAEEVEAVTKTLMAASMEANALRKLTWEKRKERFRELIPVLRDAADFAIAVVGVL</sequence>
<dbReference type="Proteomes" id="UP000277326">
    <property type="component" value="Unassembled WGS sequence"/>
</dbReference>
<reference evidence="1 4" key="2">
    <citation type="submission" date="2018-07" db="EMBL/GenBank/DDBJ databases">
        <title>Genome sequences of Haloplanus aerogenes JCM 16430T.</title>
        <authorList>
            <person name="Kim Y.B."/>
            <person name="Roh S.W."/>
        </authorList>
    </citation>
    <scope>NUCLEOTIDE SEQUENCE [LARGE SCALE GENOMIC DNA]</scope>
    <source>
        <strain evidence="1 4">JCM 16430</strain>
    </source>
</reference>
<name>A0A3M0CZT0_9EURY</name>
<dbReference type="KEGG" id="haer:DU502_15605"/>
<evidence type="ECO:0000313" key="1">
    <source>
        <dbReference type="EMBL" id="AZH26713.1"/>
    </source>
</evidence>
<reference evidence="2 3" key="1">
    <citation type="journal article" date="2015" name="Stand. Genomic Sci.">
        <title>Genomic Encyclopedia of Bacterial and Archaeal Type Strains, Phase III: the genomes of soil and plant-associated and newly described type strains.</title>
        <authorList>
            <person name="Whitman W.B."/>
            <person name="Woyke T."/>
            <person name="Klenk H.P."/>
            <person name="Zhou Y."/>
            <person name="Lilburn T.G."/>
            <person name="Beck B.J."/>
            <person name="De Vos P."/>
            <person name="Vandamme P."/>
            <person name="Eisen J.A."/>
            <person name="Garrity G."/>
            <person name="Hugenholtz P."/>
            <person name="Kyrpides N.C."/>
        </authorList>
    </citation>
    <scope>NUCLEOTIDE SEQUENCE [LARGE SCALE GENOMIC DNA]</scope>
    <source>
        <strain evidence="2 3">CGMCC 1.10124</strain>
    </source>
</reference>